<dbReference type="NCBIfam" id="NF033432">
    <property type="entry name" value="ThioGly_TfuA_rel"/>
    <property type="match status" value="1"/>
</dbReference>
<evidence type="ECO:0000259" key="1">
    <source>
        <dbReference type="Pfam" id="PF07812"/>
    </source>
</evidence>
<organism evidence="2">
    <name type="scientific">hydrocarbon metagenome</name>
    <dbReference type="NCBI Taxonomy" id="938273"/>
    <lineage>
        <taxon>unclassified sequences</taxon>
        <taxon>metagenomes</taxon>
        <taxon>ecological metagenomes</taxon>
    </lineage>
</organism>
<gene>
    <name evidence="2" type="ORF">ASZ90_009878</name>
</gene>
<reference evidence="2" key="1">
    <citation type="journal article" date="2015" name="Proc. Natl. Acad. Sci. U.S.A.">
        <title>Networks of energetic and metabolic interactions define dynamics in microbial communities.</title>
        <authorList>
            <person name="Embree M."/>
            <person name="Liu J.K."/>
            <person name="Al-Bassam M.M."/>
            <person name="Zengler K."/>
        </authorList>
    </citation>
    <scope>NUCLEOTIDE SEQUENCE</scope>
</reference>
<evidence type="ECO:0000313" key="2">
    <source>
        <dbReference type="EMBL" id="KUG20422.1"/>
    </source>
</evidence>
<feature type="domain" description="TfuA-like core" evidence="1">
    <location>
        <begin position="50"/>
        <end position="167"/>
    </location>
</feature>
<dbReference type="EMBL" id="LNQE01001195">
    <property type="protein sequence ID" value="KUG20422.1"/>
    <property type="molecule type" value="Genomic_DNA"/>
</dbReference>
<accession>A0A0W8FHP7</accession>
<name>A0A0W8FHP7_9ZZZZ</name>
<dbReference type="AlphaFoldDB" id="A0A0W8FHP7"/>
<sequence>MQQTAIVFLGPSLDRKIARQILDADYRGPAARGDIQRAVEDGATVIGLIDGVFFQECSVAHREILLALKQGVRVIGASSMGALRAAELDILGMEGVGEIYRMYAEGVLVADDEVALVFDPGTWLPLSEPLVNIRATLLRAERDGIITGDAHRVLLEAARARYFPDRTYDGMQQDARGLVDPDVLGRFSAWLEHGRVDLKREDAIRALERIREILQEREIGG</sequence>
<dbReference type="Pfam" id="PF07812">
    <property type="entry name" value="TfuA"/>
    <property type="match status" value="1"/>
</dbReference>
<protein>
    <recommendedName>
        <fullName evidence="1">TfuA-like core domain-containing protein</fullName>
    </recommendedName>
</protein>
<dbReference type="InterPro" id="IPR012924">
    <property type="entry name" value="TfuA_core"/>
</dbReference>
<comment type="caution">
    <text evidence="2">The sequence shown here is derived from an EMBL/GenBank/DDBJ whole genome shotgun (WGS) entry which is preliminary data.</text>
</comment>
<proteinExistence type="predicted"/>